<evidence type="ECO:0000313" key="1">
    <source>
        <dbReference type="EMBL" id="GHO58930.1"/>
    </source>
</evidence>
<dbReference type="Pfam" id="PF13527">
    <property type="entry name" value="Acetyltransf_9"/>
    <property type="match status" value="1"/>
</dbReference>
<evidence type="ECO:0000313" key="2">
    <source>
        <dbReference type="Proteomes" id="UP000654345"/>
    </source>
</evidence>
<evidence type="ECO:0008006" key="3">
    <source>
        <dbReference type="Google" id="ProtNLM"/>
    </source>
</evidence>
<dbReference type="EMBL" id="BNJG01000003">
    <property type="protein sequence ID" value="GHO58930.1"/>
    <property type="molecule type" value="Genomic_DNA"/>
</dbReference>
<proteinExistence type="predicted"/>
<comment type="caution">
    <text evidence="1">The sequence shown here is derived from an EMBL/GenBank/DDBJ whole genome shotgun (WGS) entry which is preliminary data.</text>
</comment>
<dbReference type="Proteomes" id="UP000654345">
    <property type="component" value="Unassembled WGS sequence"/>
</dbReference>
<protein>
    <recommendedName>
        <fullName evidence="3">GNAT family N-acetyltransferase</fullName>
    </recommendedName>
</protein>
<keyword evidence="2" id="KW-1185">Reference proteome</keyword>
<organism evidence="1 2">
    <name type="scientific">Ktedonobacter robiniae</name>
    <dbReference type="NCBI Taxonomy" id="2778365"/>
    <lineage>
        <taxon>Bacteria</taxon>
        <taxon>Bacillati</taxon>
        <taxon>Chloroflexota</taxon>
        <taxon>Ktedonobacteria</taxon>
        <taxon>Ktedonobacterales</taxon>
        <taxon>Ktedonobacteraceae</taxon>
        <taxon>Ktedonobacter</taxon>
    </lineage>
</organism>
<dbReference type="SUPFAM" id="SSF55729">
    <property type="entry name" value="Acyl-CoA N-acyltransferases (Nat)"/>
    <property type="match status" value="1"/>
</dbReference>
<name>A0ABQ3V368_9CHLR</name>
<dbReference type="InterPro" id="IPR016181">
    <property type="entry name" value="Acyl_CoA_acyltransferase"/>
</dbReference>
<accession>A0ABQ3V368</accession>
<sequence>MQEAIHHSYRRDLGAGLVLRWSTVEDTERIAMLYGMVHRDKADAPLNTGAMRSIRTYMSGHYPLMGPNDFGIVEDTSRDGNPVVATTCFWKHIWTYEGIPFSVGRPECVATDPTYRHRGLVRALFEMFHARSEAEGDLVQAITGIAYFYRQFGYEYALELEDRRATPIVLIPEAREGEPEPFTLRAATVEDIPLIEALYNQRQASSMVSDSTRTLWHYEIETWKKHPQLRHTFNFQVIVDTSGEAVGFVACDASRRGKVLGVWLLEFAPGINMQSAMPPLLRVLRSYGLAMETSRPDTPALQEISFSLGTTHPAHDVLGEVLDHPTEPPYAWYVRVKDLPAFLMHIAPALEKRLAASSVAGYTGDLKLDFYRDGLCMRFELGRLVAVEPWRTPLYGADPSASFPPLVFLQVLFGHRSIEELRHVFPDIWVNPEARLLLKALFPTRPSFVFGWN</sequence>
<gene>
    <name evidence="1" type="ORF">KSB_74050</name>
</gene>
<dbReference type="RefSeq" id="WP_201375168.1">
    <property type="nucleotide sequence ID" value="NZ_BNJG01000003.1"/>
</dbReference>
<reference evidence="1 2" key="1">
    <citation type="journal article" date="2021" name="Int. J. Syst. Evol. Microbiol.">
        <title>Reticulibacter mediterranei gen. nov., sp. nov., within the new family Reticulibacteraceae fam. nov., and Ktedonospora formicarum gen. nov., sp. nov., Ktedonobacter robiniae sp. nov., Dictyobacter formicarum sp. nov. and Dictyobacter arantiisoli sp. nov., belonging to the class Ktedonobacteria.</title>
        <authorList>
            <person name="Yabe S."/>
            <person name="Zheng Y."/>
            <person name="Wang C.M."/>
            <person name="Sakai Y."/>
            <person name="Abe K."/>
            <person name="Yokota A."/>
            <person name="Donadio S."/>
            <person name="Cavaletti L."/>
            <person name="Monciardini P."/>
        </authorList>
    </citation>
    <scope>NUCLEOTIDE SEQUENCE [LARGE SCALE GENOMIC DNA]</scope>
    <source>
        <strain evidence="1 2">SOSP1-30</strain>
    </source>
</reference>
<dbReference type="Gene3D" id="3.40.630.30">
    <property type="match status" value="1"/>
</dbReference>